<comment type="caution">
    <text evidence="4">The sequence shown here is derived from an EMBL/GenBank/DDBJ whole genome shotgun (WGS) entry which is preliminary data.</text>
</comment>
<name>A0A9D2LG69_9MICO</name>
<keyword evidence="1 4" id="KW-0489">Methyltransferase</keyword>
<reference evidence="4" key="2">
    <citation type="submission" date="2021-04" db="EMBL/GenBank/DDBJ databases">
        <authorList>
            <person name="Gilroy R."/>
        </authorList>
    </citation>
    <scope>NUCLEOTIDE SEQUENCE</scope>
    <source>
        <strain evidence="4">ChiHjej13B12-24818</strain>
    </source>
</reference>
<accession>A0A9D2LG69</accession>
<dbReference type="PANTHER" id="PTHR47816:SF4">
    <property type="entry name" value="RIBOSOMAL RNA SMALL SUBUNIT METHYLTRANSFERASE C"/>
    <property type="match status" value="1"/>
</dbReference>
<dbReference type="Pfam" id="PF05175">
    <property type="entry name" value="MTS"/>
    <property type="match status" value="1"/>
</dbReference>
<dbReference type="GO" id="GO:0032259">
    <property type="term" value="P:methylation"/>
    <property type="evidence" value="ECO:0007669"/>
    <property type="project" value="UniProtKB-KW"/>
</dbReference>
<evidence type="ECO:0000313" key="5">
    <source>
        <dbReference type="Proteomes" id="UP000823823"/>
    </source>
</evidence>
<feature type="domain" description="Methyltransferase small" evidence="3">
    <location>
        <begin position="28"/>
        <end position="198"/>
    </location>
</feature>
<dbReference type="EMBL" id="DWZH01000136">
    <property type="protein sequence ID" value="HJB12039.1"/>
    <property type="molecule type" value="Genomic_DNA"/>
</dbReference>
<dbReference type="SUPFAM" id="SSF53335">
    <property type="entry name" value="S-adenosyl-L-methionine-dependent methyltransferases"/>
    <property type="match status" value="1"/>
</dbReference>
<evidence type="ECO:0000313" key="4">
    <source>
        <dbReference type="EMBL" id="HJB12039.1"/>
    </source>
</evidence>
<reference evidence="4" key="1">
    <citation type="journal article" date="2021" name="PeerJ">
        <title>Extensive microbial diversity within the chicken gut microbiome revealed by metagenomics and culture.</title>
        <authorList>
            <person name="Gilroy R."/>
            <person name="Ravi A."/>
            <person name="Getino M."/>
            <person name="Pursley I."/>
            <person name="Horton D.L."/>
            <person name="Alikhan N.F."/>
            <person name="Baker D."/>
            <person name="Gharbi K."/>
            <person name="Hall N."/>
            <person name="Watson M."/>
            <person name="Adriaenssens E.M."/>
            <person name="Foster-Nyarko E."/>
            <person name="Jarju S."/>
            <person name="Secka A."/>
            <person name="Antonio M."/>
            <person name="Oren A."/>
            <person name="Chaudhuri R.R."/>
            <person name="La Ragione R."/>
            <person name="Hildebrand F."/>
            <person name="Pallen M.J."/>
        </authorList>
    </citation>
    <scope>NUCLEOTIDE SEQUENCE</scope>
    <source>
        <strain evidence="4">ChiHjej13B12-24818</strain>
    </source>
</reference>
<dbReference type="AlphaFoldDB" id="A0A9D2LG69"/>
<evidence type="ECO:0000256" key="1">
    <source>
        <dbReference type="ARBA" id="ARBA00022603"/>
    </source>
</evidence>
<evidence type="ECO:0000259" key="3">
    <source>
        <dbReference type="Pfam" id="PF05175"/>
    </source>
</evidence>
<dbReference type="InterPro" id="IPR029063">
    <property type="entry name" value="SAM-dependent_MTases_sf"/>
</dbReference>
<dbReference type="PANTHER" id="PTHR47816">
    <property type="entry name" value="RIBOSOMAL RNA SMALL SUBUNIT METHYLTRANSFERASE C"/>
    <property type="match status" value="1"/>
</dbReference>
<dbReference type="GO" id="GO:0008757">
    <property type="term" value="F:S-adenosylmethionine-dependent methyltransferase activity"/>
    <property type="evidence" value="ECO:0007669"/>
    <property type="project" value="InterPro"/>
</dbReference>
<keyword evidence="2" id="KW-0808">Transferase</keyword>
<proteinExistence type="predicted"/>
<evidence type="ECO:0000256" key="2">
    <source>
        <dbReference type="ARBA" id="ARBA00022679"/>
    </source>
</evidence>
<organism evidence="4 5">
    <name type="scientific">Candidatus Brachybacterium merdavium</name>
    <dbReference type="NCBI Taxonomy" id="2838513"/>
    <lineage>
        <taxon>Bacteria</taxon>
        <taxon>Bacillati</taxon>
        <taxon>Actinomycetota</taxon>
        <taxon>Actinomycetes</taxon>
        <taxon>Micrococcales</taxon>
        <taxon>Dermabacteraceae</taxon>
        <taxon>Brachybacterium</taxon>
    </lineage>
</organism>
<sequence length="206" mass="21926">MDEHYFSPRTATDDARFPLRVRLAGQDVELVSSSSVFSGRGLDKATAVMLDRLDALSEVPAGARLLDLGCGWGPIALTAALIHPDAEVWAVDVSARARELTAQNAHRLGLTNVRVIAPEEVPEDLVLDVIWSNPPIRIGKPALHALLLEWIGRLAPEGTAALVVGRNLGADPLARWLAEQLPGRSVAKAASAKGFRVLEVGPLSAA</sequence>
<protein>
    <submittedName>
        <fullName evidence="4">Methyltransferase</fullName>
    </submittedName>
</protein>
<dbReference type="InterPro" id="IPR007848">
    <property type="entry name" value="Small_mtfrase_dom"/>
</dbReference>
<dbReference type="InterPro" id="IPR046977">
    <property type="entry name" value="RsmC/RlmG"/>
</dbReference>
<gene>
    <name evidence="4" type="ORF">H9786_16195</name>
</gene>
<dbReference type="Gene3D" id="3.40.50.150">
    <property type="entry name" value="Vaccinia Virus protein VP39"/>
    <property type="match status" value="1"/>
</dbReference>
<dbReference type="Proteomes" id="UP000823823">
    <property type="component" value="Unassembled WGS sequence"/>
</dbReference>
<dbReference type="CDD" id="cd02440">
    <property type="entry name" value="AdoMet_MTases"/>
    <property type="match status" value="1"/>
</dbReference>